<name>A0ACB8CAY8_DERSI</name>
<proteinExistence type="predicted"/>
<sequence length="364" mass="41216">MMPLMEEDIDVLLKSLEEPARSGDEVNMLQRYEQLSMDFVARAAFGLDERFQGAPDHPIATVARSACYKIMTGPLHMIAQSTTCFGRLVKPLCWISLLIEDFDKVTRQMATIIQIRKKDPSYGRPDILQNLLDAEYVESETLPNGAEAINGRVTSRSLNVAEVITCAATLFVAGYETIASSLCYLTFVLAKYPDVQEKVRQEVIDTVSEQGKLDFDIVTKRLNYLEQVIKETLRLYPPGLTFVTRQAKQDFTYKGTQFKAGTCFMAPLYQIQRDPRFWLDPLQFNPDRFAPENEDQLIKMALMSFGVGPRNCVGKSMAMLKLKLAMAKLLLKYRLELGPSQMGHMNTHVPSPSIGAEYRRCDPR</sequence>
<dbReference type="EMBL" id="CM023477">
    <property type="protein sequence ID" value="KAH7938101.1"/>
    <property type="molecule type" value="Genomic_DNA"/>
</dbReference>
<keyword evidence="2" id="KW-1185">Reference proteome</keyword>
<protein>
    <submittedName>
        <fullName evidence="1">Uncharacterized protein</fullName>
    </submittedName>
</protein>
<dbReference type="Proteomes" id="UP000821865">
    <property type="component" value="Chromosome 8"/>
</dbReference>
<organism evidence="1 2">
    <name type="scientific">Dermacentor silvarum</name>
    <name type="common">Tick</name>
    <dbReference type="NCBI Taxonomy" id="543639"/>
    <lineage>
        <taxon>Eukaryota</taxon>
        <taxon>Metazoa</taxon>
        <taxon>Ecdysozoa</taxon>
        <taxon>Arthropoda</taxon>
        <taxon>Chelicerata</taxon>
        <taxon>Arachnida</taxon>
        <taxon>Acari</taxon>
        <taxon>Parasitiformes</taxon>
        <taxon>Ixodida</taxon>
        <taxon>Ixodoidea</taxon>
        <taxon>Ixodidae</taxon>
        <taxon>Rhipicephalinae</taxon>
        <taxon>Dermacentor</taxon>
    </lineage>
</organism>
<evidence type="ECO:0000313" key="2">
    <source>
        <dbReference type="Proteomes" id="UP000821865"/>
    </source>
</evidence>
<comment type="caution">
    <text evidence="1">The sequence shown here is derived from an EMBL/GenBank/DDBJ whole genome shotgun (WGS) entry which is preliminary data.</text>
</comment>
<accession>A0ACB8CAY8</accession>
<gene>
    <name evidence="1" type="ORF">HPB49_019846</name>
</gene>
<evidence type="ECO:0000313" key="1">
    <source>
        <dbReference type="EMBL" id="KAH7938101.1"/>
    </source>
</evidence>
<reference evidence="1" key="1">
    <citation type="submission" date="2020-05" db="EMBL/GenBank/DDBJ databases">
        <title>Large-scale comparative analyses of tick genomes elucidate their genetic diversity and vector capacities.</title>
        <authorList>
            <person name="Jia N."/>
            <person name="Wang J."/>
            <person name="Shi W."/>
            <person name="Du L."/>
            <person name="Sun Y."/>
            <person name="Zhan W."/>
            <person name="Jiang J."/>
            <person name="Wang Q."/>
            <person name="Zhang B."/>
            <person name="Ji P."/>
            <person name="Sakyi L.B."/>
            <person name="Cui X."/>
            <person name="Yuan T."/>
            <person name="Jiang B."/>
            <person name="Yang W."/>
            <person name="Lam T.T.-Y."/>
            <person name="Chang Q."/>
            <person name="Ding S."/>
            <person name="Wang X."/>
            <person name="Zhu J."/>
            <person name="Ruan X."/>
            <person name="Zhao L."/>
            <person name="Wei J."/>
            <person name="Que T."/>
            <person name="Du C."/>
            <person name="Cheng J."/>
            <person name="Dai P."/>
            <person name="Han X."/>
            <person name="Huang E."/>
            <person name="Gao Y."/>
            <person name="Liu J."/>
            <person name="Shao H."/>
            <person name="Ye R."/>
            <person name="Li L."/>
            <person name="Wei W."/>
            <person name="Wang X."/>
            <person name="Wang C."/>
            <person name="Yang T."/>
            <person name="Huo Q."/>
            <person name="Li W."/>
            <person name="Guo W."/>
            <person name="Chen H."/>
            <person name="Zhou L."/>
            <person name="Ni X."/>
            <person name="Tian J."/>
            <person name="Zhou Y."/>
            <person name="Sheng Y."/>
            <person name="Liu T."/>
            <person name="Pan Y."/>
            <person name="Xia L."/>
            <person name="Li J."/>
            <person name="Zhao F."/>
            <person name="Cao W."/>
        </authorList>
    </citation>
    <scope>NUCLEOTIDE SEQUENCE</scope>
    <source>
        <strain evidence="1">Dsil-2018</strain>
    </source>
</reference>